<dbReference type="HOGENOM" id="CLU_086561_0_0_6"/>
<name>I3YH44_THIV6</name>
<organism evidence="3 4">
    <name type="scientific">Thiocystis violascens (strain ATCC 17096 / DSM 198 / 6111)</name>
    <name type="common">Chromatium violascens</name>
    <dbReference type="NCBI Taxonomy" id="765911"/>
    <lineage>
        <taxon>Bacteria</taxon>
        <taxon>Pseudomonadati</taxon>
        <taxon>Pseudomonadota</taxon>
        <taxon>Gammaproteobacteria</taxon>
        <taxon>Chromatiales</taxon>
        <taxon>Chromatiaceae</taxon>
        <taxon>Thiocystis</taxon>
    </lineage>
</organism>
<feature type="domain" description="Cas6b N-terminal" evidence="2">
    <location>
        <begin position="11"/>
        <end position="108"/>
    </location>
</feature>
<sequence>MHPLAQIPLAQVELHWDRALSGGGETRTRQLRGALATAFREDDLFHQHDPLTGKSLYRYPKVQYRWHDGHGLILGWGDAASRLLGLPWLDLALRLGEDTVSVTDAALTLTHGQFAIGDRLAYYRIQTPVLLFNQDNYRRYRTLAERERRDERDRLLIAHLLTALRGLDIEFKGQLYAVFTQSIGHTCHYKGESLLGLRGEFVTNAILPVGFAFGHAVSHGYGEVIAMPGAPRKQEPAKSSRQSLAN</sequence>
<dbReference type="eggNOG" id="ENOG502ZF8I">
    <property type="taxonomic scope" value="Bacteria"/>
</dbReference>
<feature type="domain" description="Cas6b C-terminal" evidence="1">
    <location>
        <begin position="117"/>
        <end position="226"/>
    </location>
</feature>
<keyword evidence="4" id="KW-1185">Reference proteome</keyword>
<evidence type="ECO:0000313" key="4">
    <source>
        <dbReference type="Proteomes" id="UP000006062"/>
    </source>
</evidence>
<dbReference type="InterPro" id="IPR041528">
    <property type="entry name" value="Cas6b_N"/>
</dbReference>
<dbReference type="Proteomes" id="UP000006062">
    <property type="component" value="Chromosome"/>
</dbReference>
<evidence type="ECO:0000259" key="2">
    <source>
        <dbReference type="Pfam" id="PF17955"/>
    </source>
</evidence>
<evidence type="ECO:0008006" key="5">
    <source>
        <dbReference type="Google" id="ProtNLM"/>
    </source>
</evidence>
<dbReference type="Pfam" id="PF17262">
    <property type="entry name" value="Cas6b_C"/>
    <property type="match status" value="1"/>
</dbReference>
<dbReference type="KEGG" id="tvi:Thivi_4516"/>
<dbReference type="EMBL" id="CP003154">
    <property type="protein sequence ID" value="AFL76312.1"/>
    <property type="molecule type" value="Genomic_DNA"/>
</dbReference>
<accession>I3YH44</accession>
<reference evidence="3 4" key="1">
    <citation type="submission" date="2012-06" db="EMBL/GenBank/DDBJ databases">
        <title>Complete sequence of Thiocystis violascens DSM 198.</title>
        <authorList>
            <consortium name="US DOE Joint Genome Institute"/>
            <person name="Lucas S."/>
            <person name="Han J."/>
            <person name="Lapidus A."/>
            <person name="Cheng J.-F."/>
            <person name="Goodwin L."/>
            <person name="Pitluck S."/>
            <person name="Peters L."/>
            <person name="Ovchinnikova G."/>
            <person name="Teshima H."/>
            <person name="Detter J.C."/>
            <person name="Han C."/>
            <person name="Tapia R."/>
            <person name="Land M."/>
            <person name="Hauser L."/>
            <person name="Kyrpides N."/>
            <person name="Ivanova N."/>
            <person name="Pagani I."/>
            <person name="Vogl K."/>
            <person name="Liu Z."/>
            <person name="Frigaard N.-U."/>
            <person name="Bryant D."/>
            <person name="Woyke T."/>
        </authorList>
    </citation>
    <scope>NUCLEOTIDE SEQUENCE [LARGE SCALE GENOMIC DNA]</scope>
    <source>
        <strain evidence="4">ATCC 17096 / DSM 198 / 6111</strain>
    </source>
</reference>
<gene>
    <name evidence="3" type="ordered locus">Thivi_4516</name>
</gene>
<proteinExistence type="predicted"/>
<dbReference type="InterPro" id="IPR020209">
    <property type="entry name" value="Cas6b_C"/>
</dbReference>
<protein>
    <recommendedName>
        <fullName evidence="5">DNA repair protein</fullName>
    </recommendedName>
</protein>
<dbReference type="Pfam" id="PF17955">
    <property type="entry name" value="Cas6b_N"/>
    <property type="match status" value="1"/>
</dbReference>
<dbReference type="RefSeq" id="WP_014780684.1">
    <property type="nucleotide sequence ID" value="NC_018012.1"/>
</dbReference>
<evidence type="ECO:0000313" key="3">
    <source>
        <dbReference type="EMBL" id="AFL76312.1"/>
    </source>
</evidence>
<evidence type="ECO:0000259" key="1">
    <source>
        <dbReference type="Pfam" id="PF17262"/>
    </source>
</evidence>
<dbReference type="AlphaFoldDB" id="I3YH44"/>
<dbReference type="STRING" id="765911.Thivi_4516"/>